<protein>
    <submittedName>
        <fullName evidence="3">Nuclear transport factor 2 family protein</fullName>
    </submittedName>
</protein>
<evidence type="ECO:0000313" key="3">
    <source>
        <dbReference type="EMBL" id="MCW9705876.1"/>
    </source>
</evidence>
<keyword evidence="1" id="KW-0732">Signal</keyword>
<feature type="domain" description="DUF4440" evidence="2">
    <location>
        <begin position="52"/>
        <end position="150"/>
    </location>
</feature>
<feature type="signal peptide" evidence="1">
    <location>
        <begin position="1"/>
        <end position="21"/>
    </location>
</feature>
<sequence>MQKPITLVALFFCISTISCLAQDYASQSPSELQAHNRLRAEIIKMDSLLFEVAFNKCNLPLYKQIVTDDFEFYDDRSGLNKSLDKEIMSFQDRCSKPYSVTRKLITSEVHILGDYGALQTGEHEFYVNDEKVQKAKFTTIWEKHRESWIMKRAISYDHQDVKNDD</sequence>
<reference evidence="3 4" key="1">
    <citation type="submission" date="2021-03" db="EMBL/GenBank/DDBJ databases">
        <title>Aliifodinibius sp. nov., a new bacterium isolated from saline soil.</title>
        <authorList>
            <person name="Galisteo C."/>
            <person name="De La Haba R."/>
            <person name="Sanchez-Porro C."/>
            <person name="Ventosa A."/>
        </authorList>
    </citation>
    <scope>NUCLEOTIDE SEQUENCE [LARGE SCALE GENOMIC DNA]</scope>
    <source>
        <strain evidence="3 4">1BSP15-2V2</strain>
    </source>
</reference>
<dbReference type="EMBL" id="JAGGJA010000002">
    <property type="protein sequence ID" value="MCW9705876.1"/>
    <property type="molecule type" value="Genomic_DNA"/>
</dbReference>
<organism evidence="3 4">
    <name type="scientific">Fodinibius salsisoli</name>
    <dbReference type="NCBI Taxonomy" id="2820877"/>
    <lineage>
        <taxon>Bacteria</taxon>
        <taxon>Pseudomonadati</taxon>
        <taxon>Balneolota</taxon>
        <taxon>Balneolia</taxon>
        <taxon>Balneolales</taxon>
        <taxon>Balneolaceae</taxon>
        <taxon>Fodinibius</taxon>
    </lineage>
</organism>
<keyword evidence="4" id="KW-1185">Reference proteome</keyword>
<proteinExistence type="predicted"/>
<dbReference type="Pfam" id="PF14534">
    <property type="entry name" value="DUF4440"/>
    <property type="match status" value="1"/>
</dbReference>
<gene>
    <name evidence="3" type="ORF">J6I44_03385</name>
</gene>
<dbReference type="RefSeq" id="WP_265764564.1">
    <property type="nucleotide sequence ID" value="NZ_JAGGJA010000002.1"/>
</dbReference>
<evidence type="ECO:0000313" key="4">
    <source>
        <dbReference type="Proteomes" id="UP001207918"/>
    </source>
</evidence>
<dbReference type="SUPFAM" id="SSF54427">
    <property type="entry name" value="NTF2-like"/>
    <property type="match status" value="1"/>
</dbReference>
<name>A0ABT3PIW4_9BACT</name>
<dbReference type="InterPro" id="IPR032710">
    <property type="entry name" value="NTF2-like_dom_sf"/>
</dbReference>
<dbReference type="PROSITE" id="PS51257">
    <property type="entry name" value="PROKAR_LIPOPROTEIN"/>
    <property type="match status" value="1"/>
</dbReference>
<feature type="chain" id="PRO_5046663985" evidence="1">
    <location>
        <begin position="22"/>
        <end position="165"/>
    </location>
</feature>
<dbReference type="Proteomes" id="UP001207918">
    <property type="component" value="Unassembled WGS sequence"/>
</dbReference>
<evidence type="ECO:0000256" key="1">
    <source>
        <dbReference type="SAM" id="SignalP"/>
    </source>
</evidence>
<accession>A0ABT3PIW4</accession>
<evidence type="ECO:0000259" key="2">
    <source>
        <dbReference type="Pfam" id="PF14534"/>
    </source>
</evidence>
<dbReference type="Gene3D" id="3.10.450.50">
    <property type="match status" value="1"/>
</dbReference>
<dbReference type="InterPro" id="IPR027843">
    <property type="entry name" value="DUF4440"/>
</dbReference>
<comment type="caution">
    <text evidence="3">The sequence shown here is derived from an EMBL/GenBank/DDBJ whole genome shotgun (WGS) entry which is preliminary data.</text>
</comment>